<accession>A5D1K5</accession>
<dbReference type="InterPro" id="IPR036046">
    <property type="entry name" value="Acylphosphatase-like_dom_sf"/>
</dbReference>
<dbReference type="InterPro" id="IPR043129">
    <property type="entry name" value="ATPase_NBD"/>
</dbReference>
<evidence type="ECO:0000256" key="5">
    <source>
        <dbReference type="ARBA" id="ARBA00022723"/>
    </source>
</evidence>
<dbReference type="GO" id="GO:0008270">
    <property type="term" value="F:zinc ion binding"/>
    <property type="evidence" value="ECO:0007669"/>
    <property type="project" value="UniProtKB-KW"/>
</dbReference>
<evidence type="ECO:0000256" key="3">
    <source>
        <dbReference type="ARBA" id="ARBA00008097"/>
    </source>
</evidence>
<dbReference type="PROSITE" id="PS51163">
    <property type="entry name" value="YRDC"/>
    <property type="match status" value="1"/>
</dbReference>
<feature type="domain" description="YrdC-like" evidence="13">
    <location>
        <begin position="211"/>
        <end position="396"/>
    </location>
</feature>
<name>A5D1K5_PELTS</name>
<dbReference type="InterPro" id="IPR006070">
    <property type="entry name" value="Sua5-like_dom"/>
</dbReference>
<keyword evidence="11" id="KW-0378">Hydrolase</keyword>
<protein>
    <recommendedName>
        <fullName evidence="10">Carbamoyltransferase</fullName>
        <ecNumber evidence="10">6.2.-.-</ecNumber>
    </recommendedName>
</protein>
<dbReference type="HOGENOM" id="CLU_009164_0_0_9"/>
<organism evidence="14 15">
    <name type="scientific">Pelotomaculum thermopropionicum (strain DSM 13744 / JCM 10971 / SI)</name>
    <dbReference type="NCBI Taxonomy" id="370438"/>
    <lineage>
        <taxon>Bacteria</taxon>
        <taxon>Bacillati</taxon>
        <taxon>Bacillota</taxon>
        <taxon>Clostridia</taxon>
        <taxon>Eubacteriales</taxon>
        <taxon>Desulfotomaculaceae</taxon>
        <taxon>Pelotomaculum</taxon>
    </lineage>
</organism>
<dbReference type="eggNOG" id="COG0068">
    <property type="taxonomic scope" value="Bacteria"/>
</dbReference>
<dbReference type="GO" id="GO:0016874">
    <property type="term" value="F:ligase activity"/>
    <property type="evidence" value="ECO:0007669"/>
    <property type="project" value="UniProtKB-UniRule"/>
</dbReference>
<comment type="similarity">
    <text evidence="3 10">Belongs to the carbamoyltransferase HypF family.</text>
</comment>
<dbReference type="Gene3D" id="3.30.420.40">
    <property type="match status" value="1"/>
</dbReference>
<dbReference type="InterPro" id="IPR055128">
    <property type="entry name" value="HypF_C_2"/>
</dbReference>
<keyword evidence="15" id="KW-1185">Reference proteome</keyword>
<dbReference type="PROSITE" id="PS00150">
    <property type="entry name" value="ACYLPHOSPHATASE_1"/>
    <property type="match status" value="1"/>
</dbReference>
<keyword evidence="5" id="KW-0479">Metal-binding</keyword>
<evidence type="ECO:0000256" key="2">
    <source>
        <dbReference type="ARBA" id="ARBA00005614"/>
    </source>
</evidence>
<dbReference type="Pfam" id="PF00708">
    <property type="entry name" value="Acylphosphatase"/>
    <property type="match status" value="1"/>
</dbReference>
<dbReference type="Pfam" id="PF07503">
    <property type="entry name" value="zf-HYPF"/>
    <property type="match status" value="2"/>
</dbReference>
<dbReference type="AlphaFoldDB" id="A5D1K5"/>
<dbReference type="Gene3D" id="3.30.420.360">
    <property type="match status" value="1"/>
</dbReference>
<sequence>MAKNPAARSQKTARYHVLIRGVVQGVGFRPFVYNLARRWAIKGSVLNTPTGVIIDAEGEEKNITLFLKEIQENPPRLSKITFFQAHELPVRGYTSFQILSSETGAGKDALVPPDVATCTECREEIFDKNDRHYAYPFTNCTNCGPRFTIIREIPYDRPNTAMAPFSMCSECAGEYGNPGNRRFHAQPVACPGCGPQVEVRDRNGKIAAGKENWLQKCWEIIQKGNILALKGLGGFHLTCDARNKEAIAALRQRKGRDAKPFAVMCRDLETAEKYCLLDKREREILSSPQAPIVILRRKPDAELPEELAPGLNTLGVMLPYTPLHLLLFSGPFDLLVMTSGNYSGLPLVKDNARALNELGQIADYFLLHNRDIVNRCDDSLVRVIDGETHIIRRSRGYVPHPIPVLRQPGGPVILGAGGEMKNCFCLLKNDLAFMSQYIGEIDSVEGEENLFASLINFQRLIGAVPEIVAYDAHPGYASARVARLIPAREYLAVQHHHAHFASCMAENGMGNEEAIGVILDGTGYGPDGTLWGFEIIAGSYTKFRRVIHLAGVPLPGGEIAIRQPWRTAAAYLIHFLGARGKQAAESIFKDKNLDVLEKMIVKGFNSPLSSGCGRLFDAVAAILGVCLENTYEGQAAIELGELIREDRGSTASLAYPYEIKNGVIAPGTMIAGIIKDRLSGTPAEIISTRFHNTVAAMVIEAVETVSLNLNLKKVVLSGGTWQNHYLFRLVKKTLEKRGYRVLYHRRVPANDGGIALGQAMIAHWRWLKKCV</sequence>
<keyword evidence="7" id="KW-0862">Zinc</keyword>
<dbReference type="Gene3D" id="3.30.110.120">
    <property type="match status" value="1"/>
</dbReference>
<dbReference type="InterPro" id="IPR017945">
    <property type="entry name" value="DHBP_synth_RibB-like_a/b_dom"/>
</dbReference>
<dbReference type="GO" id="GO:0016743">
    <property type="term" value="F:carboxyl- or carbamoyltransferase activity"/>
    <property type="evidence" value="ECO:0007669"/>
    <property type="project" value="UniProtKB-UniRule"/>
</dbReference>
<dbReference type="KEGG" id="pth:PTH_1696"/>
<feature type="active site" evidence="11">
    <location>
        <position position="29"/>
    </location>
</feature>
<dbReference type="SUPFAM" id="SSF55821">
    <property type="entry name" value="YrdC/RibB"/>
    <property type="match status" value="1"/>
</dbReference>
<dbReference type="InterPro" id="IPR011125">
    <property type="entry name" value="Znf_HypF"/>
</dbReference>
<dbReference type="PANTHER" id="PTHR42959:SF1">
    <property type="entry name" value="CARBAMOYLTRANSFERASE HYPF"/>
    <property type="match status" value="1"/>
</dbReference>
<dbReference type="Proteomes" id="UP000006556">
    <property type="component" value="Chromosome"/>
</dbReference>
<dbReference type="FunFam" id="3.30.420.40:FF:000124">
    <property type="entry name" value="Carbamoyltransferase HypF"/>
    <property type="match status" value="1"/>
</dbReference>
<dbReference type="PROSITE" id="PS51160">
    <property type="entry name" value="ACYLPHOSPHATASE_3"/>
    <property type="match status" value="1"/>
</dbReference>
<dbReference type="SUPFAM" id="SSF53067">
    <property type="entry name" value="Actin-like ATPase domain"/>
    <property type="match status" value="1"/>
</dbReference>
<evidence type="ECO:0000259" key="12">
    <source>
        <dbReference type="PROSITE" id="PS51160"/>
    </source>
</evidence>
<comment type="catalytic activity">
    <reaction evidence="9">
        <text>C-terminal L-cysteinyl-[HypE protein] + carbamoyl phosphate + ATP + H2O = C-terminal S-carboxamide-L-cysteinyl-[HypE protein] + AMP + phosphate + diphosphate + H(+)</text>
        <dbReference type="Rhea" id="RHEA:55636"/>
        <dbReference type="Rhea" id="RHEA-COMP:14247"/>
        <dbReference type="Rhea" id="RHEA-COMP:14392"/>
        <dbReference type="ChEBI" id="CHEBI:15377"/>
        <dbReference type="ChEBI" id="CHEBI:15378"/>
        <dbReference type="ChEBI" id="CHEBI:30616"/>
        <dbReference type="ChEBI" id="CHEBI:33019"/>
        <dbReference type="ChEBI" id="CHEBI:43474"/>
        <dbReference type="ChEBI" id="CHEBI:58228"/>
        <dbReference type="ChEBI" id="CHEBI:76913"/>
        <dbReference type="ChEBI" id="CHEBI:139126"/>
        <dbReference type="ChEBI" id="CHEBI:456215"/>
    </reaction>
</comment>
<evidence type="ECO:0000256" key="4">
    <source>
        <dbReference type="ARBA" id="ARBA00022598"/>
    </source>
</evidence>
<dbReference type="InterPro" id="IPR017968">
    <property type="entry name" value="Acylphosphatase_CS"/>
</dbReference>
<keyword evidence="4" id="KW-0436">Ligase</keyword>
<dbReference type="InterPro" id="IPR001792">
    <property type="entry name" value="Acylphosphatase-like_dom"/>
</dbReference>
<evidence type="ECO:0000256" key="6">
    <source>
        <dbReference type="ARBA" id="ARBA00022771"/>
    </source>
</evidence>
<evidence type="ECO:0000256" key="7">
    <source>
        <dbReference type="ARBA" id="ARBA00022833"/>
    </source>
</evidence>
<dbReference type="GO" id="GO:0003998">
    <property type="term" value="F:acylphosphatase activity"/>
    <property type="evidence" value="ECO:0007669"/>
    <property type="project" value="UniProtKB-EC"/>
</dbReference>
<dbReference type="SUPFAM" id="SSF54975">
    <property type="entry name" value="Acylphosphatase/BLUF domain-like"/>
    <property type="match status" value="1"/>
</dbReference>
<dbReference type="EC" id="6.2.-.-" evidence="10"/>
<dbReference type="GO" id="GO:0003725">
    <property type="term" value="F:double-stranded RNA binding"/>
    <property type="evidence" value="ECO:0007669"/>
    <property type="project" value="InterPro"/>
</dbReference>
<gene>
    <name evidence="14" type="primary">HypF</name>
    <name evidence="14" type="ordered locus">PTH_1696</name>
</gene>
<dbReference type="Pfam" id="PF17788">
    <property type="entry name" value="HypF_C"/>
    <property type="match status" value="1"/>
</dbReference>
<dbReference type="NCBIfam" id="TIGR00143">
    <property type="entry name" value="hypF"/>
    <property type="match status" value="1"/>
</dbReference>
<evidence type="ECO:0000313" key="15">
    <source>
        <dbReference type="Proteomes" id="UP000006556"/>
    </source>
</evidence>
<evidence type="ECO:0000256" key="10">
    <source>
        <dbReference type="PIRNR" id="PIRNR006256"/>
    </source>
</evidence>
<reference evidence="15" key="1">
    <citation type="journal article" date="2008" name="Genome Res.">
        <title>The genome of Pelotomaculum thermopropionicum reveals niche-associated evolution in anaerobic microbiota.</title>
        <authorList>
            <person name="Kosaka T."/>
            <person name="Kato S."/>
            <person name="Shimoyama T."/>
            <person name="Ishii S."/>
            <person name="Abe T."/>
            <person name="Watanabe K."/>
        </authorList>
    </citation>
    <scope>NUCLEOTIDE SEQUENCE [LARGE SCALE GENOMIC DNA]</scope>
    <source>
        <strain evidence="15">DSM 13744 / JCM 10971 / SI</strain>
    </source>
</reference>
<dbReference type="Gene3D" id="3.90.870.50">
    <property type="match status" value="1"/>
</dbReference>
<evidence type="ECO:0000256" key="1">
    <source>
        <dbReference type="ARBA" id="ARBA00004711"/>
    </source>
</evidence>
<keyword evidence="6" id="KW-0863">Zinc-finger</keyword>
<dbReference type="PIRSF" id="PIRSF006256">
    <property type="entry name" value="CMPcnvr_hdrg_mat"/>
    <property type="match status" value="1"/>
</dbReference>
<evidence type="ECO:0000256" key="8">
    <source>
        <dbReference type="ARBA" id="ARBA00047645"/>
    </source>
</evidence>
<dbReference type="STRING" id="370438.PTH_1696"/>
<comment type="pathway">
    <text evidence="1">Protein modification; [NiFe] hydrogenase maturation.</text>
</comment>
<dbReference type="EMBL" id="AP009389">
    <property type="protein sequence ID" value="BAF59877.1"/>
    <property type="molecule type" value="Genomic_DNA"/>
</dbReference>
<dbReference type="FunFam" id="3.30.110.120:FF:000001">
    <property type="entry name" value="Carbamoyltransferase HypF"/>
    <property type="match status" value="1"/>
</dbReference>
<evidence type="ECO:0000313" key="14">
    <source>
        <dbReference type="EMBL" id="BAF59877.1"/>
    </source>
</evidence>
<dbReference type="InterPro" id="IPR051060">
    <property type="entry name" value="Carbamoyltrans_HypF-like"/>
</dbReference>
<dbReference type="InterPro" id="IPR041440">
    <property type="entry name" value="HypF_C"/>
</dbReference>
<dbReference type="PANTHER" id="PTHR42959">
    <property type="entry name" value="CARBAMOYLTRANSFERASE"/>
    <property type="match status" value="1"/>
</dbReference>
<dbReference type="Pfam" id="PF22521">
    <property type="entry name" value="HypF_C_2"/>
    <property type="match status" value="1"/>
</dbReference>
<comment type="similarity">
    <text evidence="2">Belongs to the acylphosphatase family.</text>
</comment>
<dbReference type="UniPathway" id="UPA00335"/>
<dbReference type="Pfam" id="PF01300">
    <property type="entry name" value="Sua5_yciO_yrdC"/>
    <property type="match status" value="1"/>
</dbReference>
<evidence type="ECO:0000256" key="9">
    <source>
        <dbReference type="ARBA" id="ARBA00048220"/>
    </source>
</evidence>
<dbReference type="InterPro" id="IPR004421">
    <property type="entry name" value="Carbamoyltransferase_HypF"/>
</dbReference>
<feature type="active site" evidence="11">
    <location>
        <position position="47"/>
    </location>
</feature>
<feature type="domain" description="Acylphosphatase-like" evidence="12">
    <location>
        <begin position="14"/>
        <end position="100"/>
    </location>
</feature>
<evidence type="ECO:0000256" key="11">
    <source>
        <dbReference type="PROSITE-ProRule" id="PRU00520"/>
    </source>
</evidence>
<comment type="catalytic activity">
    <reaction evidence="8 11">
        <text>an acyl phosphate + H2O = a carboxylate + phosphate + H(+)</text>
        <dbReference type="Rhea" id="RHEA:14965"/>
        <dbReference type="ChEBI" id="CHEBI:15377"/>
        <dbReference type="ChEBI" id="CHEBI:15378"/>
        <dbReference type="ChEBI" id="CHEBI:29067"/>
        <dbReference type="ChEBI" id="CHEBI:43474"/>
        <dbReference type="ChEBI" id="CHEBI:59918"/>
        <dbReference type="EC" id="3.6.1.7"/>
    </reaction>
</comment>
<dbReference type="GO" id="GO:0051604">
    <property type="term" value="P:protein maturation"/>
    <property type="evidence" value="ECO:0007669"/>
    <property type="project" value="TreeGrafter"/>
</dbReference>
<proteinExistence type="inferred from homology"/>
<evidence type="ECO:0000259" key="13">
    <source>
        <dbReference type="PROSITE" id="PS51163"/>
    </source>
</evidence>